<protein>
    <submittedName>
        <fullName evidence="2">Uncharacterized protein</fullName>
    </submittedName>
</protein>
<dbReference type="AlphaFoldDB" id="W2NUT2"/>
<sequence>MDFMVPAGIRLDLADGTLCLPDEIRIQLSGRRPLYGEYVSAARLEELEVIEAGEKIEIPLRSKPTEKLWFTRGEHWTPTLVEGGWLATIPAVNQHQRSDKVSTRSHPSWNVAVRRSGAETSRLRHRWIVSVRRVAELGAASDPGCGNEEEPLIVEPTGLMVDHP</sequence>
<evidence type="ECO:0000256" key="1">
    <source>
        <dbReference type="SAM" id="MobiDB-lite"/>
    </source>
</evidence>
<reference evidence="2" key="1">
    <citation type="submission" date="2013-11" db="EMBL/GenBank/DDBJ databases">
        <title>The Genome Sequence of Phytophthora parasitica IAC_01/95.</title>
        <authorList>
            <consortium name="The Broad Institute Genomics Platform"/>
            <person name="Russ C."/>
            <person name="Tyler B."/>
            <person name="Panabieres F."/>
            <person name="Shan W."/>
            <person name="Tripathy S."/>
            <person name="Grunwald N."/>
            <person name="Machado M."/>
            <person name="Johnson C.S."/>
            <person name="Arredondo F."/>
            <person name="Hong C."/>
            <person name="Coffey M."/>
            <person name="Young S.K."/>
            <person name="Zeng Q."/>
            <person name="Gargeya S."/>
            <person name="Fitzgerald M."/>
            <person name="Abouelleil A."/>
            <person name="Alvarado L."/>
            <person name="Chapman S.B."/>
            <person name="Gainer-Dewar J."/>
            <person name="Goldberg J."/>
            <person name="Griggs A."/>
            <person name="Gujja S."/>
            <person name="Hansen M."/>
            <person name="Howarth C."/>
            <person name="Imamovic A."/>
            <person name="Ireland A."/>
            <person name="Larimer J."/>
            <person name="McCowan C."/>
            <person name="Murphy C."/>
            <person name="Pearson M."/>
            <person name="Poon T.W."/>
            <person name="Priest M."/>
            <person name="Roberts A."/>
            <person name="Saif S."/>
            <person name="Shea T."/>
            <person name="Sykes S."/>
            <person name="Wortman J."/>
            <person name="Nusbaum C."/>
            <person name="Birren B."/>
        </authorList>
    </citation>
    <scope>NUCLEOTIDE SEQUENCE [LARGE SCALE GENOMIC DNA]</scope>
    <source>
        <strain evidence="2">IAC_01/95</strain>
    </source>
</reference>
<evidence type="ECO:0000313" key="2">
    <source>
        <dbReference type="EMBL" id="ETM51723.1"/>
    </source>
</evidence>
<proteinExistence type="predicted"/>
<gene>
    <name evidence="2" type="ORF">L914_04505</name>
</gene>
<dbReference type="EMBL" id="KI691767">
    <property type="protein sequence ID" value="ETM51723.1"/>
    <property type="molecule type" value="Genomic_DNA"/>
</dbReference>
<dbReference type="Proteomes" id="UP000054532">
    <property type="component" value="Unassembled WGS sequence"/>
</dbReference>
<organism evidence="2">
    <name type="scientific">Phytophthora nicotianae</name>
    <name type="common">Potato buckeye rot agent</name>
    <name type="synonym">Phytophthora parasitica</name>
    <dbReference type="NCBI Taxonomy" id="4792"/>
    <lineage>
        <taxon>Eukaryota</taxon>
        <taxon>Sar</taxon>
        <taxon>Stramenopiles</taxon>
        <taxon>Oomycota</taxon>
        <taxon>Peronosporomycetes</taxon>
        <taxon>Peronosporales</taxon>
        <taxon>Peronosporaceae</taxon>
        <taxon>Phytophthora</taxon>
    </lineage>
</organism>
<name>W2NUT2_PHYNI</name>
<feature type="region of interest" description="Disordered" evidence="1">
    <location>
        <begin position="142"/>
        <end position="164"/>
    </location>
</feature>
<dbReference type="VEuPathDB" id="FungiDB:PPTG_20323"/>
<accession>W2NUT2</accession>